<evidence type="ECO:0000313" key="1">
    <source>
        <dbReference type="EMBL" id="CAG8721867.1"/>
    </source>
</evidence>
<sequence length="430" mass="49537">YGDIFEIYLGGHRRIVISRPEYLENMLTPSATDTTFMTRAPYSKELEEFGMAGRVFNIEAVKSIDMIFQELEGYWKSLANISKCCDISQDNKNSWSLETDLSLWTHRFANDIIVALTTGERTYSMASLYNKLNPIKVNHSDTLIKDSEQFIQGISKHVLGFTLFSFLNSSILYNVPFIKSNAKSLVENRDYLFKKLEEIIKRKRKEIEVMPIGKELKHDLLTSLIITNTEMDTDNVKTVGGRPMTDVEIRGILLDAFLAGTETKMIAEIDSIFPQKTCLNHDDLLKLDYCTAIIKEVDRIMPVTNILSRYTNNPCEIAGYKWNAGTIFHVNLNGIHRHKDHWSNPEIFDPDRFYKKNNKIDRHKFSFAMFGGGMRICPGRKLAMIELLSLMVLIYRKYDIELVDSKTLLKTTTAMVTVCEELPIRIKHRN</sequence>
<comment type="caution">
    <text evidence="1">The sequence shown here is derived from an EMBL/GenBank/DDBJ whole genome shotgun (WGS) entry which is preliminary data.</text>
</comment>
<reference evidence="1" key="1">
    <citation type="submission" date="2021-06" db="EMBL/GenBank/DDBJ databases">
        <authorList>
            <person name="Kallberg Y."/>
            <person name="Tangrot J."/>
            <person name="Rosling A."/>
        </authorList>
    </citation>
    <scope>NUCLEOTIDE SEQUENCE</scope>
    <source>
        <strain evidence="1">MA461A</strain>
    </source>
</reference>
<protein>
    <submittedName>
        <fullName evidence="1">32805_t:CDS:1</fullName>
    </submittedName>
</protein>
<gene>
    <name evidence="1" type="ORF">RPERSI_LOCUS11365</name>
</gene>
<accession>A0ACA9PUX9</accession>
<keyword evidence="2" id="KW-1185">Reference proteome</keyword>
<proteinExistence type="predicted"/>
<feature type="non-terminal residue" evidence="1">
    <location>
        <position position="1"/>
    </location>
</feature>
<name>A0ACA9PUX9_9GLOM</name>
<evidence type="ECO:0000313" key="2">
    <source>
        <dbReference type="Proteomes" id="UP000789920"/>
    </source>
</evidence>
<dbReference type="Proteomes" id="UP000789920">
    <property type="component" value="Unassembled WGS sequence"/>
</dbReference>
<organism evidence="1 2">
    <name type="scientific">Racocetra persica</name>
    <dbReference type="NCBI Taxonomy" id="160502"/>
    <lineage>
        <taxon>Eukaryota</taxon>
        <taxon>Fungi</taxon>
        <taxon>Fungi incertae sedis</taxon>
        <taxon>Mucoromycota</taxon>
        <taxon>Glomeromycotina</taxon>
        <taxon>Glomeromycetes</taxon>
        <taxon>Diversisporales</taxon>
        <taxon>Gigasporaceae</taxon>
        <taxon>Racocetra</taxon>
    </lineage>
</organism>
<dbReference type="EMBL" id="CAJVQC010023343">
    <property type="protein sequence ID" value="CAG8721867.1"/>
    <property type="molecule type" value="Genomic_DNA"/>
</dbReference>